<feature type="transmembrane region" description="Helical" evidence="1">
    <location>
        <begin position="33"/>
        <end position="52"/>
    </location>
</feature>
<evidence type="ECO:0000256" key="1">
    <source>
        <dbReference type="SAM" id="Phobius"/>
    </source>
</evidence>
<comment type="caution">
    <text evidence="2">The sequence shown here is derived from an EMBL/GenBank/DDBJ whole genome shotgun (WGS) entry which is preliminary data.</text>
</comment>
<dbReference type="AlphaFoldDB" id="D6TYL6"/>
<keyword evidence="1" id="KW-0812">Transmembrane</keyword>
<sequence>MLVRQRNLLQTVAIWTGLAVFGIFLGLMSVYPLGLPAITAVVGGWMVFCVIMNNVARRVGWRTVLMRTGFFLVGVPLALLLSLNHTLPDLINPLIHLGGNPSVAIFFWALCLWFALCGLLTGSARGMYMALHLFNWLFWLGIVSVFGLGSGPFLLIPLGVMLLLLGFSRPIIRKLALLPLFQKSWRSDTAPKSDDPRDYEHGYQPVYQEGRNIYTMEPDEMDVPTVYAPRADMQQYQ</sequence>
<feature type="transmembrane region" description="Helical" evidence="1">
    <location>
        <begin position="64"/>
        <end position="83"/>
    </location>
</feature>
<dbReference type="Proteomes" id="UP000004508">
    <property type="component" value="Unassembled WGS sequence"/>
</dbReference>
<keyword evidence="1" id="KW-1133">Transmembrane helix</keyword>
<feature type="transmembrane region" description="Helical" evidence="1">
    <location>
        <begin position="7"/>
        <end position="27"/>
    </location>
</feature>
<feature type="transmembrane region" description="Helical" evidence="1">
    <location>
        <begin position="103"/>
        <end position="121"/>
    </location>
</feature>
<accession>D6TYL6</accession>
<gene>
    <name evidence="2" type="ORF">Krac_6246</name>
</gene>
<proteinExistence type="predicted"/>
<reference evidence="2 3" key="1">
    <citation type="journal article" date="2011" name="Stand. Genomic Sci.">
        <title>Non-contiguous finished genome sequence and contextual data of the filamentous soil bacterium Ktedonobacter racemifer type strain (SOSP1-21).</title>
        <authorList>
            <person name="Chang Y.J."/>
            <person name="Land M."/>
            <person name="Hauser L."/>
            <person name="Chertkov O."/>
            <person name="Del Rio T.G."/>
            <person name="Nolan M."/>
            <person name="Copeland A."/>
            <person name="Tice H."/>
            <person name="Cheng J.F."/>
            <person name="Lucas S."/>
            <person name="Han C."/>
            <person name="Goodwin L."/>
            <person name="Pitluck S."/>
            <person name="Ivanova N."/>
            <person name="Ovchinikova G."/>
            <person name="Pati A."/>
            <person name="Chen A."/>
            <person name="Palaniappan K."/>
            <person name="Mavromatis K."/>
            <person name="Liolios K."/>
            <person name="Brettin T."/>
            <person name="Fiebig A."/>
            <person name="Rohde M."/>
            <person name="Abt B."/>
            <person name="Goker M."/>
            <person name="Detter J.C."/>
            <person name="Woyke T."/>
            <person name="Bristow J."/>
            <person name="Eisen J.A."/>
            <person name="Markowitz V."/>
            <person name="Hugenholtz P."/>
            <person name="Kyrpides N.C."/>
            <person name="Klenk H.P."/>
            <person name="Lapidus A."/>
        </authorList>
    </citation>
    <scope>NUCLEOTIDE SEQUENCE [LARGE SCALE GENOMIC DNA]</scope>
    <source>
        <strain evidence="3">DSM 44963</strain>
    </source>
</reference>
<name>D6TYL6_KTERA</name>
<dbReference type="InParanoid" id="D6TYL6"/>
<protein>
    <submittedName>
        <fullName evidence="2">Uncharacterized protein</fullName>
    </submittedName>
</protein>
<keyword evidence="1" id="KW-0472">Membrane</keyword>
<dbReference type="EMBL" id="ADVG01000003">
    <property type="protein sequence ID" value="EFH85091.1"/>
    <property type="molecule type" value="Genomic_DNA"/>
</dbReference>
<evidence type="ECO:0000313" key="2">
    <source>
        <dbReference type="EMBL" id="EFH85091.1"/>
    </source>
</evidence>
<organism evidence="2 3">
    <name type="scientific">Ktedonobacter racemifer DSM 44963</name>
    <dbReference type="NCBI Taxonomy" id="485913"/>
    <lineage>
        <taxon>Bacteria</taxon>
        <taxon>Bacillati</taxon>
        <taxon>Chloroflexota</taxon>
        <taxon>Ktedonobacteria</taxon>
        <taxon>Ktedonobacterales</taxon>
        <taxon>Ktedonobacteraceae</taxon>
        <taxon>Ktedonobacter</taxon>
    </lineage>
</organism>
<evidence type="ECO:0000313" key="3">
    <source>
        <dbReference type="Proteomes" id="UP000004508"/>
    </source>
</evidence>
<keyword evidence="3" id="KW-1185">Reference proteome</keyword>
<feature type="transmembrane region" description="Helical" evidence="1">
    <location>
        <begin position="128"/>
        <end position="148"/>
    </location>
</feature>